<dbReference type="GO" id="GO:0016747">
    <property type="term" value="F:acyltransferase activity, transferring groups other than amino-acyl groups"/>
    <property type="evidence" value="ECO:0007669"/>
    <property type="project" value="InterPro"/>
</dbReference>
<feature type="transmembrane region" description="Helical" evidence="1">
    <location>
        <begin position="360"/>
        <end position="381"/>
    </location>
</feature>
<dbReference type="InterPro" id="IPR002656">
    <property type="entry name" value="Acyl_transf_3_dom"/>
</dbReference>
<evidence type="ECO:0000256" key="1">
    <source>
        <dbReference type="SAM" id="Phobius"/>
    </source>
</evidence>
<dbReference type="PANTHER" id="PTHR11161">
    <property type="entry name" value="O-ACYLTRANSFERASE"/>
    <property type="match status" value="1"/>
</dbReference>
<feature type="chain" id="PRO_5003265232" evidence="2">
    <location>
        <begin position="42"/>
        <end position="700"/>
    </location>
</feature>
<proteinExistence type="evidence at transcript level"/>
<keyword evidence="1" id="KW-0812">Transmembrane</keyword>
<feature type="transmembrane region" description="Helical" evidence="1">
    <location>
        <begin position="443"/>
        <end position="463"/>
    </location>
</feature>
<accession>F1KWY6</accession>
<keyword evidence="1" id="KW-0472">Membrane</keyword>
<feature type="signal peptide" evidence="2">
    <location>
        <begin position="1"/>
        <end position="41"/>
    </location>
</feature>
<feature type="transmembrane region" description="Helical" evidence="1">
    <location>
        <begin position="306"/>
        <end position="331"/>
    </location>
</feature>
<dbReference type="EMBL" id="JI167267">
    <property type="protein sequence ID" value="ADY42390.1"/>
    <property type="molecule type" value="mRNA"/>
</dbReference>
<evidence type="ECO:0000256" key="2">
    <source>
        <dbReference type="SAM" id="SignalP"/>
    </source>
</evidence>
<evidence type="ECO:0000313" key="4">
    <source>
        <dbReference type="EMBL" id="ADY42390.1"/>
    </source>
</evidence>
<feature type="transmembrane region" description="Helical" evidence="1">
    <location>
        <begin position="635"/>
        <end position="657"/>
    </location>
</feature>
<dbReference type="Pfam" id="PF01757">
    <property type="entry name" value="Acyl_transf_3"/>
    <property type="match status" value="1"/>
</dbReference>
<keyword evidence="2" id="KW-0732">Signal</keyword>
<dbReference type="AlphaFoldDB" id="F1KWY6"/>
<organism evidence="4">
    <name type="scientific">Ascaris suum</name>
    <name type="common">Pig roundworm</name>
    <name type="synonym">Ascaris lumbricoides</name>
    <dbReference type="NCBI Taxonomy" id="6253"/>
    <lineage>
        <taxon>Eukaryota</taxon>
        <taxon>Metazoa</taxon>
        <taxon>Ecdysozoa</taxon>
        <taxon>Nematoda</taxon>
        <taxon>Chromadorea</taxon>
        <taxon>Rhabditida</taxon>
        <taxon>Spirurina</taxon>
        <taxon>Ascaridomorpha</taxon>
        <taxon>Ascaridoidea</taxon>
        <taxon>Ascarididae</taxon>
        <taxon>Ascaris</taxon>
    </lineage>
</organism>
<feature type="transmembrane region" description="Helical" evidence="1">
    <location>
        <begin position="204"/>
        <end position="223"/>
    </location>
</feature>
<feature type="transmembrane region" description="Helical" evidence="1">
    <location>
        <begin position="499"/>
        <end position="515"/>
    </location>
</feature>
<name>F1KWY6_ASCSU</name>
<feature type="transmembrane region" description="Helical" evidence="1">
    <location>
        <begin position="261"/>
        <end position="286"/>
    </location>
</feature>
<feature type="transmembrane region" description="Helical" evidence="1">
    <location>
        <begin position="414"/>
        <end position="436"/>
    </location>
</feature>
<feature type="transmembrane region" description="Helical" evidence="1">
    <location>
        <begin position="527"/>
        <end position="548"/>
    </location>
</feature>
<dbReference type="PANTHER" id="PTHR11161:SF70">
    <property type="entry name" value="ACYLTRANSFERASE 3 DOMAIN-CONTAINING PROTEIN"/>
    <property type="match status" value="1"/>
</dbReference>
<dbReference type="InterPro" id="IPR052728">
    <property type="entry name" value="O2_lipid_transport_reg"/>
</dbReference>
<protein>
    <submittedName>
        <fullName evidence="4">Nose resistant to fluoxetine protein 6</fullName>
    </submittedName>
</protein>
<feature type="domain" description="Acyltransferase 3" evidence="3">
    <location>
        <begin position="264"/>
        <end position="650"/>
    </location>
</feature>
<feature type="transmembrane region" description="Helical" evidence="1">
    <location>
        <begin position="568"/>
        <end position="589"/>
    </location>
</feature>
<sequence>MGTLSVLNSIHFGCLSRQSDRNLKMNFLLLVPLAIICVCDADELGTLSPSDIFQFINALSHNGDLSETCKYDLSIVRSVLSKTEDGSQRLQQFHNAFRFGVAHFLETRDRDRWMYASTECVEAARESMFFAAEFPLLYCHGYNAYKKEGLAFGICMPASCDDDRLYLLNEWRKFVTSIDEFPVDFVECTRSRMIRQWYQRIDSLSVFFVLVALVVLVCIATVYDVRYSTLKTTSQVEQILLSYSAKKNIAMMMKTAKTSNLSIPCLDGLRVTSLFWVIIGHTLWYLPSFTANVDELKKDFANFDNLWVTNFLLAVDTFFVLSATLTSFHFFRSIINKGETPELLSVGYWLRFYRHRFLRLWPTSTFTLLILTYGIALFHHYGGWPPTDPYVQCTQHGWENVLFLSSVTHNRCFGWTWTTSADYIMFLFSPLFLLALKYSTCYGVFLSSIVMIISCLLNIMQIIRYNFPPTQMLFVQPPIFNQDYMQHEVFIYNPPQYRVGAYVIGLCLGYLLSGYREPSGAKLSWQIKCCGWICSLLLGSIAFFGLYPAVQGWNWPIYNVIYGSMHRILWSFSIAWIIYACYFGFGGIINDILSWSIFTPISALSHSAYLLHMVPIMGFYLNFPFPIIYTGTLQILILCAVQIPLSLILALILTFICEFPCINLERIFLPKASIPEKRINDMDRRSEYATVNGKLFNKTE</sequence>
<evidence type="ECO:0000259" key="3">
    <source>
        <dbReference type="Pfam" id="PF01757"/>
    </source>
</evidence>
<keyword evidence="1" id="KW-1133">Transmembrane helix</keyword>
<reference evidence="4" key="1">
    <citation type="journal article" date="2011" name="Genome Res.">
        <title>Deep small RNA sequencing from the nematode Ascaris reveals conservation, functional diversification, and novel developmental profiles.</title>
        <authorList>
            <person name="Wang J."/>
            <person name="Czech B."/>
            <person name="Crunk A."/>
            <person name="Wallace A."/>
            <person name="Mitreva M."/>
            <person name="Hannon G.J."/>
            <person name="Davis R.E."/>
        </authorList>
    </citation>
    <scope>NUCLEOTIDE SEQUENCE</scope>
</reference>